<reference evidence="7 9" key="1">
    <citation type="journal article" date="2008" name="Science">
        <title>The Physcomitrella genome reveals evolutionary insights into the conquest of land by plants.</title>
        <authorList>
            <person name="Rensing S."/>
            <person name="Lang D."/>
            <person name="Zimmer A."/>
            <person name="Terry A."/>
            <person name="Salamov A."/>
            <person name="Shapiro H."/>
            <person name="Nishiyama T."/>
            <person name="Perroud P.-F."/>
            <person name="Lindquist E."/>
            <person name="Kamisugi Y."/>
            <person name="Tanahashi T."/>
            <person name="Sakakibara K."/>
            <person name="Fujita T."/>
            <person name="Oishi K."/>
            <person name="Shin-I T."/>
            <person name="Kuroki Y."/>
            <person name="Toyoda A."/>
            <person name="Suzuki Y."/>
            <person name="Hashimoto A."/>
            <person name="Yamaguchi K."/>
            <person name="Sugano A."/>
            <person name="Kohara Y."/>
            <person name="Fujiyama A."/>
            <person name="Anterola A."/>
            <person name="Aoki S."/>
            <person name="Ashton N."/>
            <person name="Barbazuk W.B."/>
            <person name="Barker E."/>
            <person name="Bennetzen J."/>
            <person name="Bezanilla M."/>
            <person name="Blankenship R."/>
            <person name="Cho S.H."/>
            <person name="Dutcher S."/>
            <person name="Estelle M."/>
            <person name="Fawcett J.A."/>
            <person name="Gundlach H."/>
            <person name="Hanada K."/>
            <person name="Heyl A."/>
            <person name="Hicks K.A."/>
            <person name="Hugh J."/>
            <person name="Lohr M."/>
            <person name="Mayer K."/>
            <person name="Melkozernov A."/>
            <person name="Murata T."/>
            <person name="Nelson D."/>
            <person name="Pils B."/>
            <person name="Prigge M."/>
            <person name="Reiss B."/>
            <person name="Renner T."/>
            <person name="Rombauts S."/>
            <person name="Rushton P."/>
            <person name="Sanderfoot A."/>
            <person name="Schween G."/>
            <person name="Shiu S.-H."/>
            <person name="Stueber K."/>
            <person name="Theodoulou F.L."/>
            <person name="Tu H."/>
            <person name="Van de Peer Y."/>
            <person name="Verrier P.J."/>
            <person name="Waters E."/>
            <person name="Wood A."/>
            <person name="Yang L."/>
            <person name="Cove D."/>
            <person name="Cuming A."/>
            <person name="Hasebe M."/>
            <person name="Lucas S."/>
            <person name="Mishler D.B."/>
            <person name="Reski R."/>
            <person name="Grigoriev I."/>
            <person name="Quatrano R.S."/>
            <person name="Boore J.L."/>
        </authorList>
    </citation>
    <scope>NUCLEOTIDE SEQUENCE [LARGE SCALE GENOMIC DNA]</scope>
    <source>
        <strain evidence="8 9">cv. Gransden 2004</strain>
    </source>
</reference>
<dbReference type="SMART" id="SM00504">
    <property type="entry name" value="Ubox"/>
    <property type="match status" value="1"/>
</dbReference>
<dbReference type="InterPro" id="IPR003613">
    <property type="entry name" value="Ubox_domain"/>
</dbReference>
<dbReference type="eggNOG" id="ENOG502QR1A">
    <property type="taxonomic scope" value="Eukaryota"/>
</dbReference>
<evidence type="ECO:0000313" key="9">
    <source>
        <dbReference type="Proteomes" id="UP000006727"/>
    </source>
</evidence>
<reference evidence="7 9" key="2">
    <citation type="journal article" date="2018" name="Plant J.">
        <title>The Physcomitrella patens chromosome-scale assembly reveals moss genome structure and evolution.</title>
        <authorList>
            <person name="Lang D."/>
            <person name="Ullrich K.K."/>
            <person name="Murat F."/>
            <person name="Fuchs J."/>
            <person name="Jenkins J."/>
            <person name="Haas F.B."/>
            <person name="Piednoel M."/>
            <person name="Gundlach H."/>
            <person name="Van Bel M."/>
            <person name="Meyberg R."/>
            <person name="Vives C."/>
            <person name="Morata J."/>
            <person name="Symeonidi A."/>
            <person name="Hiss M."/>
            <person name="Muchero W."/>
            <person name="Kamisugi Y."/>
            <person name="Saleh O."/>
            <person name="Blanc G."/>
            <person name="Decker E.L."/>
            <person name="van Gessel N."/>
            <person name="Grimwood J."/>
            <person name="Hayes R.D."/>
            <person name="Graham S.W."/>
            <person name="Gunter L.E."/>
            <person name="McDaniel S.F."/>
            <person name="Hoernstein S.N.W."/>
            <person name="Larsson A."/>
            <person name="Li F.W."/>
            <person name="Perroud P.F."/>
            <person name="Phillips J."/>
            <person name="Ranjan P."/>
            <person name="Rokshar D.S."/>
            <person name="Rothfels C.J."/>
            <person name="Schneider L."/>
            <person name="Shu S."/>
            <person name="Stevenson D.W."/>
            <person name="Thummler F."/>
            <person name="Tillich M."/>
            <person name="Villarreal Aguilar J.C."/>
            <person name="Widiez T."/>
            <person name="Wong G.K."/>
            <person name="Wymore A."/>
            <person name="Zhang Y."/>
            <person name="Zimmer A.D."/>
            <person name="Quatrano R.S."/>
            <person name="Mayer K.F.X."/>
            <person name="Goodstein D."/>
            <person name="Casacuberta J.M."/>
            <person name="Vandepoele K."/>
            <person name="Reski R."/>
            <person name="Cuming A.C."/>
            <person name="Tuskan G.A."/>
            <person name="Maumus F."/>
            <person name="Salse J."/>
            <person name="Schmutz J."/>
            <person name="Rensing S.A."/>
        </authorList>
    </citation>
    <scope>NUCLEOTIDE SEQUENCE [LARGE SCALE GENOMIC DNA]</scope>
    <source>
        <strain evidence="8 9">cv. Gransden 2004</strain>
    </source>
</reference>
<dbReference type="RefSeq" id="XP_024373039.1">
    <property type="nucleotide sequence ID" value="XM_024517271.2"/>
</dbReference>
<evidence type="ECO:0000256" key="2">
    <source>
        <dbReference type="ARBA" id="ARBA00004906"/>
    </source>
</evidence>
<dbReference type="InterPro" id="IPR045210">
    <property type="entry name" value="RING-Ubox_PUB"/>
</dbReference>
<organism evidence="7">
    <name type="scientific">Physcomitrium patens</name>
    <name type="common">Spreading-leaved earth moss</name>
    <name type="synonym">Physcomitrella patens</name>
    <dbReference type="NCBI Taxonomy" id="3218"/>
    <lineage>
        <taxon>Eukaryota</taxon>
        <taxon>Viridiplantae</taxon>
        <taxon>Streptophyta</taxon>
        <taxon>Embryophyta</taxon>
        <taxon>Bryophyta</taxon>
        <taxon>Bryophytina</taxon>
        <taxon>Bryopsida</taxon>
        <taxon>Funariidae</taxon>
        <taxon>Funariales</taxon>
        <taxon>Funariaceae</taxon>
        <taxon>Physcomitrium</taxon>
    </lineage>
</organism>
<dbReference type="OrthoDB" id="10064100at2759"/>
<dbReference type="InterPro" id="IPR016024">
    <property type="entry name" value="ARM-type_fold"/>
</dbReference>
<dbReference type="AlphaFoldDB" id="A9TBY2"/>
<dbReference type="Pfam" id="PF25598">
    <property type="entry name" value="ARM_PUB"/>
    <property type="match status" value="1"/>
</dbReference>
<gene>
    <name evidence="8" type="primary">LOC112281097</name>
    <name evidence="7" type="ORF">PHYPA_006520</name>
</gene>
<dbReference type="GO" id="GO:0016567">
    <property type="term" value="P:protein ubiquitination"/>
    <property type="evidence" value="ECO:0007669"/>
    <property type="project" value="UniProtKB-UniPathway"/>
</dbReference>
<dbReference type="SUPFAM" id="SSF57850">
    <property type="entry name" value="RING/U-box"/>
    <property type="match status" value="1"/>
</dbReference>
<dbReference type="GO" id="GO:0061630">
    <property type="term" value="F:ubiquitin protein ligase activity"/>
    <property type="evidence" value="ECO:0007669"/>
    <property type="project" value="UniProtKB-EC"/>
</dbReference>
<dbReference type="Gramene" id="Pp3c4_20710V3.2">
    <property type="protein sequence ID" value="PAC:32920234.CDS.1"/>
    <property type="gene ID" value="Pp3c4_20710"/>
</dbReference>
<keyword evidence="4" id="KW-0808">Transferase</keyword>
<protein>
    <recommendedName>
        <fullName evidence="3">RING-type E3 ubiquitin transferase</fullName>
        <ecNumber evidence="3">2.3.2.27</ecNumber>
    </recommendedName>
</protein>
<dbReference type="Gramene" id="Pp3c4_20710V3.1">
    <property type="protein sequence ID" value="PAC:32920233.CDS.1"/>
    <property type="gene ID" value="Pp3c4_20710"/>
</dbReference>
<dbReference type="Gene3D" id="3.30.40.10">
    <property type="entry name" value="Zinc/RING finger domain, C3HC4 (zinc finger)"/>
    <property type="match status" value="1"/>
</dbReference>
<keyword evidence="9" id="KW-1185">Reference proteome</keyword>
<dbReference type="InterPro" id="IPR045185">
    <property type="entry name" value="PUB22/23/24-like"/>
</dbReference>
<dbReference type="HOGENOM" id="CLU_006348_1_1_1"/>
<comment type="catalytic activity">
    <reaction evidence="1">
        <text>S-ubiquitinyl-[E2 ubiquitin-conjugating enzyme]-L-cysteine + [acceptor protein]-L-lysine = [E2 ubiquitin-conjugating enzyme]-L-cysteine + N(6)-ubiquitinyl-[acceptor protein]-L-lysine.</text>
        <dbReference type="EC" id="2.3.2.27"/>
    </reaction>
</comment>
<reference evidence="8" key="3">
    <citation type="submission" date="2020-12" db="UniProtKB">
        <authorList>
            <consortium name="EnsemblPlants"/>
        </authorList>
    </citation>
    <scope>IDENTIFICATION</scope>
</reference>
<dbReference type="InterPro" id="IPR058678">
    <property type="entry name" value="ARM_PUB"/>
</dbReference>
<dbReference type="PROSITE" id="PS51698">
    <property type="entry name" value="U_BOX"/>
    <property type="match status" value="1"/>
</dbReference>
<evidence type="ECO:0000256" key="5">
    <source>
        <dbReference type="ARBA" id="ARBA00022786"/>
    </source>
</evidence>
<feature type="domain" description="U-box" evidence="6">
    <location>
        <begin position="5"/>
        <end position="79"/>
    </location>
</feature>
<name>A9TBY2_PHYPA</name>
<dbReference type="InterPro" id="IPR011989">
    <property type="entry name" value="ARM-like"/>
</dbReference>
<dbReference type="OMA" id="HALCKEN"/>
<dbReference type="STRING" id="3218.A9TBY2"/>
<accession>A9TBY2</accession>
<dbReference type="Pfam" id="PF04564">
    <property type="entry name" value="U-box"/>
    <property type="match status" value="1"/>
</dbReference>
<dbReference type="UniPathway" id="UPA00143"/>
<sequence length="410" mass="45186">MDQVAVPPFFLCPISLELMRDPVTLSTGMTYDRAGIEKWLGLGHNTCPTTNQILDSQEMIPNHTLRRLLHNWCAENEVHDVGRIPTLKELDTDMVTQLLQSIAQCREMEWLDSLRKLRMLAKECERNRKRIAEAGGVGTLAAAMGRGEMDMSVEACEDAVAIIVHLQLGDGDKRALSEPKMLSHLGFVLASGSLEGKVNAADIIHALCKENPRVKAAVGDLPGAIRAIVNLLREDLYPRAVQSGLRCLQSMCLSRRNRVTAINCRTITTLVALLPNTDKRNKERVFALLEILANCAEGREAISNHALAIPVMVKSMLGVSHRATEYAVAALWLVLSYASNRNVINTALQAGAFTNLLMLLSSQCSQLAKKRAQDSVKLLNEVVLDTYTCRHVDSPGITHHRNTLSTTEPV</sequence>
<dbReference type="SUPFAM" id="SSF48371">
    <property type="entry name" value="ARM repeat"/>
    <property type="match status" value="1"/>
</dbReference>
<dbReference type="EC" id="2.3.2.27" evidence="3"/>
<evidence type="ECO:0000256" key="1">
    <source>
        <dbReference type="ARBA" id="ARBA00000900"/>
    </source>
</evidence>
<evidence type="ECO:0000313" key="8">
    <source>
        <dbReference type="EnsemblPlants" id="PAC:32920233.CDS.1"/>
    </source>
</evidence>
<dbReference type="CDD" id="cd16664">
    <property type="entry name" value="RING-Ubox_PUB"/>
    <property type="match status" value="1"/>
</dbReference>
<dbReference type="InterPro" id="IPR013083">
    <property type="entry name" value="Znf_RING/FYVE/PHD"/>
</dbReference>
<dbReference type="PaxDb" id="3218-PP1S201_29V6.1"/>
<evidence type="ECO:0000256" key="4">
    <source>
        <dbReference type="ARBA" id="ARBA00022679"/>
    </source>
</evidence>
<dbReference type="EMBL" id="ABEU02000004">
    <property type="protein sequence ID" value="PNR55623.1"/>
    <property type="molecule type" value="Genomic_DNA"/>
</dbReference>
<evidence type="ECO:0000256" key="3">
    <source>
        <dbReference type="ARBA" id="ARBA00012483"/>
    </source>
</evidence>
<dbReference type="PANTHER" id="PTHR22849">
    <property type="entry name" value="WDSAM1 PROTEIN"/>
    <property type="match status" value="1"/>
</dbReference>
<keyword evidence="5" id="KW-0833">Ubl conjugation pathway</keyword>
<proteinExistence type="predicted"/>
<dbReference type="EnsemblPlants" id="Pp3c4_20710V3.2">
    <property type="protein sequence ID" value="PAC:32920234.CDS.1"/>
    <property type="gene ID" value="Pp3c4_20710"/>
</dbReference>
<dbReference type="FunFam" id="3.30.40.10:FF:000442">
    <property type="entry name" value="RING-type E3 ubiquitin transferase"/>
    <property type="match status" value="1"/>
</dbReference>
<evidence type="ECO:0000259" key="6">
    <source>
        <dbReference type="PROSITE" id="PS51698"/>
    </source>
</evidence>
<dbReference type="GeneID" id="112281097"/>
<dbReference type="PANTHER" id="PTHR22849:SF164">
    <property type="entry name" value="U-BOX DOMAIN-CONTAINING PROTEIN"/>
    <property type="match status" value="1"/>
</dbReference>
<evidence type="ECO:0000313" key="7">
    <source>
        <dbReference type="EMBL" id="PNR55623.1"/>
    </source>
</evidence>
<comment type="pathway">
    <text evidence="2">Protein modification; protein ubiquitination.</text>
</comment>
<dbReference type="EnsemblPlants" id="Pp3c4_20710V3.1">
    <property type="protein sequence ID" value="PAC:32920233.CDS.1"/>
    <property type="gene ID" value="Pp3c4_20710"/>
</dbReference>
<dbReference type="Gene3D" id="1.25.10.10">
    <property type="entry name" value="Leucine-rich Repeat Variant"/>
    <property type="match status" value="1"/>
</dbReference>
<dbReference type="Proteomes" id="UP000006727">
    <property type="component" value="Chromosome 4"/>
</dbReference>